<reference evidence="1 2" key="1">
    <citation type="journal article" date="2016" name="Sci. Rep.">
        <title>The Dendrobium catenatum Lindl. genome sequence provides insights into polysaccharide synthase, floral development and adaptive evolution.</title>
        <authorList>
            <person name="Zhang G.Q."/>
            <person name="Xu Q."/>
            <person name="Bian C."/>
            <person name="Tsai W.C."/>
            <person name="Yeh C.M."/>
            <person name="Liu K.W."/>
            <person name="Yoshida K."/>
            <person name="Zhang L.S."/>
            <person name="Chang S.B."/>
            <person name="Chen F."/>
            <person name="Shi Y."/>
            <person name="Su Y.Y."/>
            <person name="Zhang Y.Q."/>
            <person name="Chen L.J."/>
            <person name="Yin Y."/>
            <person name="Lin M."/>
            <person name="Huang H."/>
            <person name="Deng H."/>
            <person name="Wang Z.W."/>
            <person name="Zhu S.L."/>
            <person name="Zhao X."/>
            <person name="Deng C."/>
            <person name="Niu S.C."/>
            <person name="Huang J."/>
            <person name="Wang M."/>
            <person name="Liu G.H."/>
            <person name="Yang H.J."/>
            <person name="Xiao X.J."/>
            <person name="Hsiao Y.Y."/>
            <person name="Wu W.L."/>
            <person name="Chen Y.Y."/>
            <person name="Mitsuda N."/>
            <person name="Ohme-Takagi M."/>
            <person name="Luo Y.B."/>
            <person name="Van de Peer Y."/>
            <person name="Liu Z.J."/>
        </authorList>
    </citation>
    <scope>NUCLEOTIDE SEQUENCE [LARGE SCALE GENOMIC DNA]</scope>
    <source>
        <tissue evidence="1">The whole plant</tissue>
    </source>
</reference>
<keyword evidence="2" id="KW-1185">Reference proteome</keyword>
<organism evidence="1 2">
    <name type="scientific">Dendrobium catenatum</name>
    <dbReference type="NCBI Taxonomy" id="906689"/>
    <lineage>
        <taxon>Eukaryota</taxon>
        <taxon>Viridiplantae</taxon>
        <taxon>Streptophyta</taxon>
        <taxon>Embryophyta</taxon>
        <taxon>Tracheophyta</taxon>
        <taxon>Spermatophyta</taxon>
        <taxon>Magnoliopsida</taxon>
        <taxon>Liliopsida</taxon>
        <taxon>Asparagales</taxon>
        <taxon>Orchidaceae</taxon>
        <taxon>Epidendroideae</taxon>
        <taxon>Malaxideae</taxon>
        <taxon>Dendrobiinae</taxon>
        <taxon>Dendrobium</taxon>
    </lineage>
</organism>
<proteinExistence type="predicted"/>
<gene>
    <name evidence="1" type="ORF">MA16_Dca028902</name>
</gene>
<evidence type="ECO:0000313" key="1">
    <source>
        <dbReference type="EMBL" id="PKU62693.1"/>
    </source>
</evidence>
<name>A0A2I0VH18_9ASPA</name>
<accession>A0A2I0VH18</accession>
<reference evidence="1 2" key="2">
    <citation type="journal article" date="2017" name="Nature">
        <title>The Apostasia genome and the evolution of orchids.</title>
        <authorList>
            <person name="Zhang G.Q."/>
            <person name="Liu K.W."/>
            <person name="Li Z."/>
            <person name="Lohaus R."/>
            <person name="Hsiao Y.Y."/>
            <person name="Niu S.C."/>
            <person name="Wang J.Y."/>
            <person name="Lin Y.C."/>
            <person name="Xu Q."/>
            <person name="Chen L.J."/>
            <person name="Yoshida K."/>
            <person name="Fujiwara S."/>
            <person name="Wang Z.W."/>
            <person name="Zhang Y.Q."/>
            <person name="Mitsuda N."/>
            <person name="Wang M."/>
            <person name="Liu G.H."/>
            <person name="Pecoraro L."/>
            <person name="Huang H.X."/>
            <person name="Xiao X.J."/>
            <person name="Lin M."/>
            <person name="Wu X.Y."/>
            <person name="Wu W.L."/>
            <person name="Chen Y.Y."/>
            <person name="Chang S.B."/>
            <person name="Sakamoto S."/>
            <person name="Ohme-Takagi M."/>
            <person name="Yagi M."/>
            <person name="Zeng S.J."/>
            <person name="Shen C.Y."/>
            <person name="Yeh C.M."/>
            <person name="Luo Y.B."/>
            <person name="Tsai W.C."/>
            <person name="Van de Peer Y."/>
            <person name="Liu Z.J."/>
        </authorList>
    </citation>
    <scope>NUCLEOTIDE SEQUENCE [LARGE SCALE GENOMIC DNA]</scope>
    <source>
        <tissue evidence="1">The whole plant</tissue>
    </source>
</reference>
<sequence length="50" mass="5692">MSPFVLTALEQMFLSHQNTYIVLIAPNKISSDPEQNKIQIELISDFPDTN</sequence>
<dbReference type="AlphaFoldDB" id="A0A2I0VH18"/>
<dbReference type="EMBL" id="KZ504285">
    <property type="protein sequence ID" value="PKU62693.1"/>
    <property type="molecule type" value="Genomic_DNA"/>
</dbReference>
<protein>
    <submittedName>
        <fullName evidence="1">Uncharacterized protein</fullName>
    </submittedName>
</protein>
<dbReference type="Proteomes" id="UP000233837">
    <property type="component" value="Unassembled WGS sequence"/>
</dbReference>
<evidence type="ECO:0000313" key="2">
    <source>
        <dbReference type="Proteomes" id="UP000233837"/>
    </source>
</evidence>